<keyword evidence="2" id="KW-1133">Transmembrane helix</keyword>
<dbReference type="Proteomes" id="UP001061958">
    <property type="component" value="Unassembled WGS sequence"/>
</dbReference>
<dbReference type="EMBL" id="BQMJ01000020">
    <property type="protein sequence ID" value="GJQ11017.1"/>
    <property type="molecule type" value="Genomic_DNA"/>
</dbReference>
<dbReference type="EMBL" id="BQMJ01000016">
    <property type="protein sequence ID" value="GJQ10523.1"/>
    <property type="molecule type" value="Genomic_DNA"/>
</dbReference>
<name>A0A9C7UPZ1_9RHOD</name>
<proteinExistence type="predicted"/>
<keyword evidence="5" id="KW-1185">Reference proteome</keyword>
<comment type="caution">
    <text evidence="4">The sequence shown here is derived from an EMBL/GenBank/DDBJ whole genome shotgun (WGS) entry which is preliminary data.</text>
</comment>
<organism evidence="4 5">
    <name type="scientific">Galdieria partita</name>
    <dbReference type="NCBI Taxonomy" id="83374"/>
    <lineage>
        <taxon>Eukaryota</taxon>
        <taxon>Rhodophyta</taxon>
        <taxon>Bangiophyceae</taxon>
        <taxon>Galdieriales</taxon>
        <taxon>Galdieriaceae</taxon>
        <taxon>Galdieria</taxon>
    </lineage>
</organism>
<protein>
    <submittedName>
        <fullName evidence="4">Uncharacterized protein</fullName>
    </submittedName>
</protein>
<gene>
    <name evidence="3" type="ORF">GpartN1_g2314.t1</name>
    <name evidence="4" type="ORF">GpartN1_g2808.t1</name>
</gene>
<keyword evidence="1" id="KW-0175">Coiled coil</keyword>
<feature type="transmembrane region" description="Helical" evidence="2">
    <location>
        <begin position="12"/>
        <end position="31"/>
    </location>
</feature>
<reference evidence="4" key="2">
    <citation type="submission" date="2022-01" db="EMBL/GenBank/DDBJ databases">
        <authorList>
            <person name="Hirooka S."/>
            <person name="Miyagishima S.Y."/>
        </authorList>
    </citation>
    <scope>NUCLEOTIDE SEQUENCE</scope>
    <source>
        <strain evidence="4">NBRC 102759</strain>
    </source>
</reference>
<sequence>MNTNRNNNICLYFLFRCSYTLATSLVSIWIVQNTFDLSCIRSVLPFVTNKYFTKAVRILRNAYLKALSNKKYIIDRRNFYVISFDSQQDGQGLTLHSLNELISQNPHRPRRSEQELSFKKQSKLQEREKYAKELNSDKLQQLEEELTSLKAQIQQFRSLQAREEFRSRNESQLNFWKNEE</sequence>
<evidence type="ECO:0000256" key="2">
    <source>
        <dbReference type="SAM" id="Phobius"/>
    </source>
</evidence>
<keyword evidence="2" id="KW-0812">Transmembrane</keyword>
<dbReference type="AlphaFoldDB" id="A0A9C7UPZ1"/>
<accession>A0A9C7UPZ1</accession>
<evidence type="ECO:0000313" key="4">
    <source>
        <dbReference type="EMBL" id="GJQ11017.1"/>
    </source>
</evidence>
<reference evidence="4" key="1">
    <citation type="journal article" date="2022" name="Proc. Natl. Acad. Sci. U.S.A.">
        <title>Life cycle and functional genomics of the unicellular red alga Galdieria for elucidating algal and plant evolution and industrial use.</title>
        <authorList>
            <person name="Hirooka S."/>
            <person name="Itabashi T."/>
            <person name="Ichinose T.M."/>
            <person name="Onuma R."/>
            <person name="Fujiwara T."/>
            <person name="Yamashita S."/>
            <person name="Jong L.W."/>
            <person name="Tomita R."/>
            <person name="Iwane A.H."/>
            <person name="Miyagishima S.Y."/>
        </authorList>
    </citation>
    <scope>NUCLEOTIDE SEQUENCE</scope>
    <source>
        <strain evidence="4">NBRC 102759</strain>
    </source>
</reference>
<evidence type="ECO:0000313" key="3">
    <source>
        <dbReference type="EMBL" id="GJQ10523.1"/>
    </source>
</evidence>
<feature type="coiled-coil region" evidence="1">
    <location>
        <begin position="132"/>
        <end position="159"/>
    </location>
</feature>
<evidence type="ECO:0000313" key="5">
    <source>
        <dbReference type="Proteomes" id="UP001061958"/>
    </source>
</evidence>
<evidence type="ECO:0000256" key="1">
    <source>
        <dbReference type="SAM" id="Coils"/>
    </source>
</evidence>
<keyword evidence="2" id="KW-0472">Membrane</keyword>